<accession>A0A673GUH6</accession>
<name>A0A673GUH6_9TELE</name>
<reference evidence="1" key="2">
    <citation type="submission" date="2025-09" db="UniProtKB">
        <authorList>
            <consortium name="Ensembl"/>
        </authorList>
    </citation>
    <scope>IDENTIFICATION</scope>
</reference>
<dbReference type="Ensembl" id="ENSSRHT00000017801.1">
    <property type="protein sequence ID" value="ENSSRHP00000017241.1"/>
    <property type="gene ID" value="ENSSRHG00000009425.1"/>
</dbReference>
<evidence type="ECO:0000313" key="1">
    <source>
        <dbReference type="Ensembl" id="ENSSRHP00000017241.1"/>
    </source>
</evidence>
<organism evidence="1 2">
    <name type="scientific">Sinocyclocheilus rhinocerous</name>
    <dbReference type="NCBI Taxonomy" id="307959"/>
    <lineage>
        <taxon>Eukaryota</taxon>
        <taxon>Metazoa</taxon>
        <taxon>Chordata</taxon>
        <taxon>Craniata</taxon>
        <taxon>Vertebrata</taxon>
        <taxon>Euteleostomi</taxon>
        <taxon>Actinopterygii</taxon>
        <taxon>Neopterygii</taxon>
        <taxon>Teleostei</taxon>
        <taxon>Ostariophysi</taxon>
        <taxon>Cypriniformes</taxon>
        <taxon>Cyprinidae</taxon>
        <taxon>Cyprininae</taxon>
        <taxon>Sinocyclocheilus</taxon>
    </lineage>
</organism>
<keyword evidence="2" id="KW-1185">Reference proteome</keyword>
<reference evidence="1" key="1">
    <citation type="submission" date="2025-08" db="UniProtKB">
        <authorList>
            <consortium name="Ensembl"/>
        </authorList>
    </citation>
    <scope>IDENTIFICATION</scope>
</reference>
<protein>
    <submittedName>
        <fullName evidence="1">Uncharacterized protein</fullName>
    </submittedName>
</protein>
<evidence type="ECO:0000313" key="2">
    <source>
        <dbReference type="Proteomes" id="UP000472270"/>
    </source>
</evidence>
<proteinExistence type="predicted"/>
<dbReference type="AlphaFoldDB" id="A0A673GUH6"/>
<sequence length="24" mass="2638">VTDGFGKVIFGSGTKLHVIYSFQH</sequence>
<dbReference type="Proteomes" id="UP000472270">
    <property type="component" value="Unassembled WGS sequence"/>
</dbReference>